<evidence type="ECO:0000256" key="4">
    <source>
        <dbReference type="ARBA" id="ARBA00022679"/>
    </source>
</evidence>
<proteinExistence type="inferred from homology"/>
<dbReference type="InterPro" id="IPR023031">
    <property type="entry name" value="OPRT"/>
</dbReference>
<protein>
    <recommendedName>
        <fullName evidence="2">orotate phosphoribosyltransferase</fullName>
        <ecNumber evidence="2">2.4.2.10</ecNumber>
    </recommendedName>
</protein>
<feature type="non-terminal residue" evidence="6">
    <location>
        <position position="1"/>
    </location>
</feature>
<evidence type="ECO:0000313" key="6">
    <source>
        <dbReference type="EMBL" id="SVE54361.1"/>
    </source>
</evidence>
<dbReference type="InterPro" id="IPR004467">
    <property type="entry name" value="Or_phspho_trans_dom"/>
</dbReference>
<dbReference type="HAMAP" id="MF_01208">
    <property type="entry name" value="PyrE"/>
    <property type="match status" value="1"/>
</dbReference>
<dbReference type="GO" id="GO:0019856">
    <property type="term" value="P:pyrimidine nucleobase biosynthetic process"/>
    <property type="evidence" value="ECO:0007669"/>
    <property type="project" value="TreeGrafter"/>
</dbReference>
<dbReference type="EC" id="2.4.2.10" evidence="2"/>
<reference evidence="6" key="1">
    <citation type="submission" date="2018-05" db="EMBL/GenBank/DDBJ databases">
        <authorList>
            <person name="Lanie J.A."/>
            <person name="Ng W.-L."/>
            <person name="Kazmierczak K.M."/>
            <person name="Andrzejewski T.M."/>
            <person name="Davidsen T.M."/>
            <person name="Wayne K.J."/>
            <person name="Tettelin H."/>
            <person name="Glass J.I."/>
            <person name="Rusch D."/>
            <person name="Podicherti R."/>
            <person name="Tsui H.-C.T."/>
            <person name="Winkler M.E."/>
        </authorList>
    </citation>
    <scope>NUCLEOTIDE SEQUENCE</scope>
</reference>
<dbReference type="UniPathway" id="UPA00070">
    <property type="reaction ID" value="UER00119"/>
</dbReference>
<keyword evidence="4" id="KW-0808">Transferase</keyword>
<dbReference type="NCBIfam" id="NF001729">
    <property type="entry name" value="PRK00455.1-3"/>
    <property type="match status" value="1"/>
</dbReference>
<keyword evidence="5" id="KW-0665">Pyrimidine biosynthesis</keyword>
<dbReference type="EMBL" id="UINC01224648">
    <property type="protein sequence ID" value="SVE54361.1"/>
    <property type="molecule type" value="Genomic_DNA"/>
</dbReference>
<accession>A0A383ECC4</accession>
<evidence type="ECO:0000256" key="1">
    <source>
        <dbReference type="ARBA" id="ARBA00004889"/>
    </source>
</evidence>
<evidence type="ECO:0000256" key="3">
    <source>
        <dbReference type="ARBA" id="ARBA00022676"/>
    </source>
</evidence>
<dbReference type="CDD" id="cd06223">
    <property type="entry name" value="PRTases_typeI"/>
    <property type="match status" value="1"/>
</dbReference>
<dbReference type="InterPro" id="IPR029057">
    <property type="entry name" value="PRTase-like"/>
</dbReference>
<comment type="pathway">
    <text evidence="1">Pyrimidine metabolism; UMP biosynthesis via de novo pathway; UMP from orotate: step 1/2.</text>
</comment>
<evidence type="ECO:0000256" key="2">
    <source>
        <dbReference type="ARBA" id="ARBA00011971"/>
    </source>
</evidence>
<dbReference type="GO" id="GO:0004588">
    <property type="term" value="F:orotate phosphoribosyltransferase activity"/>
    <property type="evidence" value="ECO:0007669"/>
    <property type="project" value="UniProtKB-EC"/>
</dbReference>
<dbReference type="Gene3D" id="3.40.50.2020">
    <property type="match status" value="1"/>
</dbReference>
<dbReference type="InterPro" id="IPR000836">
    <property type="entry name" value="PRTase_dom"/>
</dbReference>
<name>A0A383ECC4_9ZZZZ</name>
<sequence length="222" mass="25623">FKRSHCIDNLDMSEIIAEKLINIESVQFSFNNHFTLTSGLKSPVYVDCRKIISYIDERNFIMNEAISYFNRNKLEFDLVAGGETAGIPYAAIISEKIKKPMLYVRKKPKGFGKNQQIEGEFEENQDAILIEDLATDGGSKVIFVEAMRKAGLIVKDIFVIFYYDIFKFEDLVLSKLDVKIHSLCTWKDIISVIEKKNLFSQNDIENLKKFLSNPDEWRAKNV</sequence>
<dbReference type="PANTHER" id="PTHR19278:SF9">
    <property type="entry name" value="URIDINE 5'-MONOPHOSPHATE SYNTHASE"/>
    <property type="match status" value="1"/>
</dbReference>
<dbReference type="SUPFAM" id="SSF53271">
    <property type="entry name" value="PRTase-like"/>
    <property type="match status" value="1"/>
</dbReference>
<organism evidence="6">
    <name type="scientific">marine metagenome</name>
    <dbReference type="NCBI Taxonomy" id="408172"/>
    <lineage>
        <taxon>unclassified sequences</taxon>
        <taxon>metagenomes</taxon>
        <taxon>ecological metagenomes</taxon>
    </lineage>
</organism>
<evidence type="ECO:0000256" key="5">
    <source>
        <dbReference type="ARBA" id="ARBA00022975"/>
    </source>
</evidence>
<dbReference type="NCBIfam" id="TIGR00336">
    <property type="entry name" value="pyrE"/>
    <property type="match status" value="1"/>
</dbReference>
<dbReference type="GO" id="GO:0044205">
    <property type="term" value="P:'de novo' UMP biosynthetic process"/>
    <property type="evidence" value="ECO:0007669"/>
    <property type="project" value="UniProtKB-UniPathway"/>
</dbReference>
<keyword evidence="3" id="KW-0328">Glycosyltransferase</keyword>
<dbReference type="PANTHER" id="PTHR19278">
    <property type="entry name" value="OROTATE PHOSPHORIBOSYLTRANSFERASE"/>
    <property type="match status" value="1"/>
</dbReference>
<dbReference type="AlphaFoldDB" id="A0A383ECC4"/>
<gene>
    <name evidence="6" type="ORF">METZ01_LOCUS507215</name>
</gene>